<evidence type="ECO:0000256" key="1">
    <source>
        <dbReference type="SAM" id="MobiDB-lite"/>
    </source>
</evidence>
<evidence type="ECO:0000256" key="2">
    <source>
        <dbReference type="SAM" id="Phobius"/>
    </source>
</evidence>
<dbReference type="AlphaFoldDB" id="A0A0K1QTA8"/>
<dbReference type="eggNOG" id="ENOG5032QQD">
    <property type="taxonomic scope" value="Bacteria"/>
</dbReference>
<evidence type="ECO:0000313" key="3">
    <source>
        <dbReference type="EMBL" id="AKV08986.1"/>
    </source>
</evidence>
<keyword evidence="2" id="KW-0472">Membrane</keyword>
<evidence type="ECO:0000313" key="4">
    <source>
        <dbReference type="Proteomes" id="UP000017175"/>
    </source>
</evidence>
<proteinExistence type="predicted"/>
<name>A0A0K1QTA8_PSEFL</name>
<feature type="region of interest" description="Disordered" evidence="1">
    <location>
        <begin position="1"/>
        <end position="21"/>
    </location>
</feature>
<dbReference type="EMBL" id="CP010945">
    <property type="protein sequence ID" value="AKV08986.1"/>
    <property type="molecule type" value="Genomic_DNA"/>
</dbReference>
<gene>
    <name evidence="3" type="ORF">B723_22405</name>
</gene>
<organism evidence="3 4">
    <name type="scientific">Pseudomonas fluorescens NCIMB 11764</name>
    <dbReference type="NCBI Taxonomy" id="1221522"/>
    <lineage>
        <taxon>Bacteria</taxon>
        <taxon>Pseudomonadati</taxon>
        <taxon>Pseudomonadota</taxon>
        <taxon>Gammaproteobacteria</taxon>
        <taxon>Pseudomonadales</taxon>
        <taxon>Pseudomonadaceae</taxon>
        <taxon>Pseudomonas</taxon>
    </lineage>
</organism>
<reference evidence="3 4" key="1">
    <citation type="journal article" date="2012" name="J. Bacteriol.">
        <title>Draft genome sequence of the cyanide-utilizing bacterium Pseudomonas fluorescens strain NCIMB 11764.</title>
        <authorList>
            <person name="Vilo C.A."/>
            <person name="Benedik M.J."/>
            <person name="Kunz D.A."/>
            <person name="Dong Q."/>
        </authorList>
    </citation>
    <scope>NUCLEOTIDE SEQUENCE [LARGE SCALE GENOMIC DNA]</scope>
    <source>
        <strain evidence="3 4">NCIMB 11764</strain>
    </source>
</reference>
<evidence type="ECO:0008006" key="5">
    <source>
        <dbReference type="Google" id="ProtNLM"/>
    </source>
</evidence>
<protein>
    <recommendedName>
        <fullName evidence="5">Transmembrane protein</fullName>
    </recommendedName>
</protein>
<accession>A0A0K1QTA8</accession>
<feature type="transmembrane region" description="Helical" evidence="2">
    <location>
        <begin position="113"/>
        <end position="136"/>
    </location>
</feature>
<dbReference type="Proteomes" id="UP000017175">
    <property type="component" value="Chromosome"/>
</dbReference>
<feature type="transmembrane region" description="Helical" evidence="2">
    <location>
        <begin position="78"/>
        <end position="101"/>
    </location>
</feature>
<keyword evidence="2" id="KW-0812">Transmembrane</keyword>
<sequence>MPTNLESALPAPHLEQPRKAGDVEPFPSGKITYLAPLPLPTAIPPHGPHIGELNEVYMDFGLGSPQVFMWQMTLGLPFSGAFMITFLIPLAIGCMGLMFGYDFAYTWEFVIDLFFAIYGYALVTGFSTLAIGLGVWHHNHNKRAEIIPTRFNRQRREVCFMPEGATEPLFVPWESLSAWVIEAQGATQYGIHRQYGMGIGFQHGETLTSVEFPCFGLSLAISHWEAIRGYMEYEIHDLKSIQDPQDLQGPDDPPHEGLHTFHNARARMHQQIRDGQRGRVSGFFWYLYHVMTLWTIPNHLTEWEVRRLQKMAPQAMPEVMRQWSEPLPKEQWAKPSEELLRLSDQVRTLHKRQPRRPITEIFAEVQRLNSTENIAHER</sequence>
<dbReference type="RefSeq" id="WP_031318957.1">
    <property type="nucleotide sequence ID" value="NZ_CP010945.1"/>
</dbReference>
<keyword evidence="2" id="KW-1133">Transmembrane helix</keyword>
<dbReference type="OrthoDB" id="6352119at2"/>